<organism evidence="3 4">
    <name type="scientific">Microctonus hyperodae</name>
    <name type="common">Parasitoid wasp</name>
    <dbReference type="NCBI Taxonomy" id="165561"/>
    <lineage>
        <taxon>Eukaryota</taxon>
        <taxon>Metazoa</taxon>
        <taxon>Ecdysozoa</taxon>
        <taxon>Arthropoda</taxon>
        <taxon>Hexapoda</taxon>
        <taxon>Insecta</taxon>
        <taxon>Pterygota</taxon>
        <taxon>Neoptera</taxon>
        <taxon>Endopterygota</taxon>
        <taxon>Hymenoptera</taxon>
        <taxon>Apocrita</taxon>
        <taxon>Ichneumonoidea</taxon>
        <taxon>Braconidae</taxon>
        <taxon>Euphorinae</taxon>
        <taxon>Microctonus</taxon>
    </lineage>
</organism>
<dbReference type="PANTHER" id="PTHR21184">
    <property type="entry name" value="MENORIN (DENDRITIC BRANCHING PROTEIN)"/>
    <property type="match status" value="1"/>
</dbReference>
<protein>
    <recommendedName>
        <fullName evidence="2">Menorin-like domain-containing protein</fullName>
    </recommendedName>
</protein>
<keyword evidence="4" id="KW-1185">Reference proteome</keyword>
<dbReference type="EMBL" id="JAQQBR010000005">
    <property type="protein sequence ID" value="KAK0175227.1"/>
    <property type="molecule type" value="Genomic_DNA"/>
</dbReference>
<dbReference type="Proteomes" id="UP001168972">
    <property type="component" value="Unassembled WGS sequence"/>
</dbReference>
<evidence type="ECO:0000313" key="4">
    <source>
        <dbReference type="Proteomes" id="UP001168972"/>
    </source>
</evidence>
<dbReference type="Pfam" id="PF10223">
    <property type="entry name" value="Menorin_N"/>
    <property type="match status" value="1"/>
</dbReference>
<evidence type="ECO:0000259" key="2">
    <source>
        <dbReference type="Pfam" id="PF10223"/>
    </source>
</evidence>
<feature type="domain" description="Menorin-like" evidence="2">
    <location>
        <begin position="1"/>
        <end position="221"/>
    </location>
</feature>
<accession>A0AA39KVI5</accession>
<dbReference type="PANTHER" id="PTHR21184:SF6">
    <property type="entry name" value="CONSERVED PLASMA MEMBRANE PROTEIN"/>
    <property type="match status" value="1"/>
</dbReference>
<sequence>MMIEADVGMGTLINGTNDKLIPIMTHPPHNSSDLSLEIFLKEVFKNSKRGIKLDFKTIEAFKASLPILKQHHDDMIFPVWLNADIINGPTKLSSPVDANEFLSGAAENFPECTLSVGWTTSSHPILGNNSLADNYSQQQIQEMIDTLSKNNITQRVTYPVRAAIAANSFSLWSELLKNTTKNHPTLTIWSSELDYVDAGKLSKLIRDIGVDKVYVDVPDKLWEKLNISAAADNLPGIFMVIAIITANFILNFF</sequence>
<name>A0AA39KVI5_MICHY</name>
<proteinExistence type="inferred from homology"/>
<reference evidence="3" key="1">
    <citation type="journal article" date="2023" name="bioRxiv">
        <title>Scaffold-level genome assemblies of two parasitoid biocontrol wasps reveal the parthenogenesis mechanism and an associated novel virus.</title>
        <authorList>
            <person name="Inwood S."/>
            <person name="Skelly J."/>
            <person name="Guhlin J."/>
            <person name="Harrop T."/>
            <person name="Goldson S."/>
            <person name="Dearden P."/>
        </authorList>
    </citation>
    <scope>NUCLEOTIDE SEQUENCE</scope>
    <source>
        <strain evidence="3">Lincoln</strain>
        <tissue evidence="3">Whole body</tissue>
    </source>
</reference>
<evidence type="ECO:0000313" key="3">
    <source>
        <dbReference type="EMBL" id="KAK0175227.1"/>
    </source>
</evidence>
<comment type="similarity">
    <text evidence="1">Belongs to the menorin family.</text>
</comment>
<reference evidence="3" key="2">
    <citation type="submission" date="2023-03" db="EMBL/GenBank/DDBJ databases">
        <authorList>
            <person name="Inwood S.N."/>
            <person name="Skelly J.G."/>
            <person name="Guhlin J."/>
            <person name="Harrop T.W.R."/>
            <person name="Goldson S.G."/>
            <person name="Dearden P.K."/>
        </authorList>
    </citation>
    <scope>NUCLEOTIDE SEQUENCE</scope>
    <source>
        <strain evidence="3">Lincoln</strain>
        <tissue evidence="3">Whole body</tissue>
    </source>
</reference>
<comment type="caution">
    <text evidence="3">The sequence shown here is derived from an EMBL/GenBank/DDBJ whole genome shotgun (WGS) entry which is preliminary data.</text>
</comment>
<dbReference type="GO" id="GO:0005615">
    <property type="term" value="C:extracellular space"/>
    <property type="evidence" value="ECO:0007669"/>
    <property type="project" value="TreeGrafter"/>
</dbReference>
<gene>
    <name evidence="3" type="ORF">PV327_008993</name>
</gene>
<evidence type="ECO:0000256" key="1">
    <source>
        <dbReference type="ARBA" id="ARBA00044953"/>
    </source>
</evidence>
<dbReference type="AlphaFoldDB" id="A0AA39KVI5"/>
<dbReference type="InterPro" id="IPR019356">
    <property type="entry name" value="Menorin_dom"/>
</dbReference>